<organism evidence="3 4">
    <name type="scientific">Dentiscutata erythropus</name>
    <dbReference type="NCBI Taxonomy" id="1348616"/>
    <lineage>
        <taxon>Eukaryota</taxon>
        <taxon>Fungi</taxon>
        <taxon>Fungi incertae sedis</taxon>
        <taxon>Mucoromycota</taxon>
        <taxon>Glomeromycotina</taxon>
        <taxon>Glomeromycetes</taxon>
        <taxon>Diversisporales</taxon>
        <taxon>Gigasporaceae</taxon>
        <taxon>Dentiscutata</taxon>
    </lineage>
</organism>
<protein>
    <submittedName>
        <fullName evidence="3">13030_t:CDS:1</fullName>
    </submittedName>
</protein>
<dbReference type="GO" id="GO:0031625">
    <property type="term" value="F:ubiquitin protein ligase binding"/>
    <property type="evidence" value="ECO:0007669"/>
    <property type="project" value="InterPro"/>
</dbReference>
<dbReference type="InterPro" id="IPR001373">
    <property type="entry name" value="Cullin_N"/>
</dbReference>
<dbReference type="PANTHER" id="PTHR11932">
    <property type="entry name" value="CULLIN"/>
    <property type="match status" value="1"/>
</dbReference>
<dbReference type="Proteomes" id="UP000789405">
    <property type="component" value="Unassembled WGS sequence"/>
</dbReference>
<evidence type="ECO:0000313" key="3">
    <source>
        <dbReference type="EMBL" id="CAG8733943.1"/>
    </source>
</evidence>
<accession>A0A9N9NHM6</accession>
<evidence type="ECO:0000259" key="2">
    <source>
        <dbReference type="Pfam" id="PF00888"/>
    </source>
</evidence>
<dbReference type="SUPFAM" id="SSF74788">
    <property type="entry name" value="Cullin repeat-like"/>
    <property type="match status" value="1"/>
</dbReference>
<evidence type="ECO:0000313" key="4">
    <source>
        <dbReference type="Proteomes" id="UP000789405"/>
    </source>
</evidence>
<dbReference type="GO" id="GO:0006511">
    <property type="term" value="P:ubiquitin-dependent protein catabolic process"/>
    <property type="evidence" value="ECO:0007669"/>
    <property type="project" value="InterPro"/>
</dbReference>
<dbReference type="Pfam" id="PF00888">
    <property type="entry name" value="Cullin"/>
    <property type="match status" value="1"/>
</dbReference>
<keyword evidence="4" id="KW-1185">Reference proteome</keyword>
<comment type="caution">
    <text evidence="3">The sequence shown here is derived from an EMBL/GenBank/DDBJ whole genome shotgun (WGS) entry which is preliminary data.</text>
</comment>
<dbReference type="EMBL" id="CAJVPY010012413">
    <property type="protein sequence ID" value="CAG8733943.1"/>
    <property type="molecule type" value="Genomic_DNA"/>
</dbReference>
<reference evidence="3" key="1">
    <citation type="submission" date="2021-06" db="EMBL/GenBank/DDBJ databases">
        <authorList>
            <person name="Kallberg Y."/>
            <person name="Tangrot J."/>
            <person name="Rosling A."/>
        </authorList>
    </citation>
    <scope>NUCLEOTIDE SEQUENCE</scope>
    <source>
        <strain evidence="3">MA453B</strain>
    </source>
</reference>
<sequence length="142" mass="16318">LMIVYNNVAIKHSSELLSNHLLCLLNALCSENCVYAKLANVFLVYELGLELFRDTIVRFTIYPIQNQLLDVLLNQILLERKNKIIDRSNIKASIDILLELTDTSAKDSTSAEYYRVEGQMLVGEYDAPEYIKKVEKCLNEEE</sequence>
<name>A0A9N9NHM6_9GLOM</name>
<dbReference type="InterPro" id="IPR016159">
    <property type="entry name" value="Cullin_repeat-like_dom_sf"/>
</dbReference>
<feature type="non-terminal residue" evidence="3">
    <location>
        <position position="142"/>
    </location>
</feature>
<evidence type="ECO:0000256" key="1">
    <source>
        <dbReference type="ARBA" id="ARBA00006019"/>
    </source>
</evidence>
<dbReference type="AlphaFoldDB" id="A0A9N9NHM6"/>
<comment type="similarity">
    <text evidence="1">Belongs to the cullin family.</text>
</comment>
<dbReference type="Gene3D" id="1.20.1310.10">
    <property type="entry name" value="Cullin Repeats"/>
    <property type="match status" value="1"/>
</dbReference>
<feature type="domain" description="Cullin N-terminal" evidence="2">
    <location>
        <begin position="20"/>
        <end position="142"/>
    </location>
</feature>
<proteinExistence type="inferred from homology"/>
<gene>
    <name evidence="3" type="ORF">DERYTH_LOCUS15376</name>
</gene>
<dbReference type="InterPro" id="IPR045093">
    <property type="entry name" value="Cullin"/>
</dbReference>